<dbReference type="PIRSF" id="PIRSF033490">
    <property type="entry name" value="MazF"/>
    <property type="match status" value="1"/>
</dbReference>
<dbReference type="RefSeq" id="WP_176225974.1">
    <property type="nucleotide sequence ID" value="NZ_BLRV01000003.1"/>
</dbReference>
<dbReference type="SUPFAM" id="SSF50118">
    <property type="entry name" value="Cell growth inhibitor/plasmid maintenance toxic component"/>
    <property type="match status" value="1"/>
</dbReference>
<dbReference type="EC" id="3.1.-.-" evidence="3"/>
<name>A0A6V8NNB1_9ACTN</name>
<evidence type="ECO:0000313" key="4">
    <source>
        <dbReference type="EMBL" id="GFP20824.1"/>
    </source>
</evidence>
<dbReference type="PANTHER" id="PTHR33988:SF2">
    <property type="entry name" value="ENDORIBONUCLEASE MAZF"/>
    <property type="match status" value="1"/>
</dbReference>
<evidence type="ECO:0000256" key="3">
    <source>
        <dbReference type="PIRNR" id="PIRNR033490"/>
    </source>
</evidence>
<evidence type="ECO:0000256" key="2">
    <source>
        <dbReference type="ARBA" id="ARBA00022649"/>
    </source>
</evidence>
<keyword evidence="3" id="KW-0255">Endonuclease</keyword>
<dbReference type="Proteomes" id="UP000580051">
    <property type="component" value="Unassembled WGS sequence"/>
</dbReference>
<dbReference type="Gene3D" id="2.30.30.110">
    <property type="match status" value="1"/>
</dbReference>
<dbReference type="AlphaFoldDB" id="A0A6V8NNB1"/>
<dbReference type="EMBL" id="BLRV01000003">
    <property type="protein sequence ID" value="GFP20824.1"/>
    <property type="molecule type" value="Genomic_DNA"/>
</dbReference>
<accession>A0A6V8NNB1</accession>
<dbReference type="GO" id="GO:0004521">
    <property type="term" value="F:RNA endonuclease activity"/>
    <property type="evidence" value="ECO:0007669"/>
    <property type="project" value="TreeGrafter"/>
</dbReference>
<reference evidence="4 5" key="1">
    <citation type="journal article" date="2020" name="Front. Microbiol.">
        <title>Single-cell genomics of novel Actinobacteria with the Wood-Ljungdahl pathway discovered in a serpentinizing system.</title>
        <authorList>
            <person name="Merino N."/>
            <person name="Kawai M."/>
            <person name="Boyd E.S."/>
            <person name="Colman D.R."/>
            <person name="McGlynn S.E."/>
            <person name="Nealson K.H."/>
            <person name="Kurokawa K."/>
            <person name="Hongoh Y."/>
        </authorList>
    </citation>
    <scope>NUCLEOTIDE SEQUENCE [LARGE SCALE GENOMIC DNA]</scope>
    <source>
        <strain evidence="4 5">S06</strain>
    </source>
</reference>
<dbReference type="GO" id="GO:0016075">
    <property type="term" value="P:rRNA catabolic process"/>
    <property type="evidence" value="ECO:0007669"/>
    <property type="project" value="TreeGrafter"/>
</dbReference>
<gene>
    <name evidence="4" type="ORF">HKBW3S06_00051</name>
</gene>
<dbReference type="GO" id="GO:0016787">
    <property type="term" value="F:hydrolase activity"/>
    <property type="evidence" value="ECO:0007669"/>
    <property type="project" value="UniProtKB-KW"/>
</dbReference>
<keyword evidence="3" id="KW-0540">Nuclease</keyword>
<protein>
    <recommendedName>
        <fullName evidence="3">mRNA interferase</fullName>
        <ecNumber evidence="3">3.1.-.-</ecNumber>
    </recommendedName>
</protein>
<dbReference type="GO" id="GO:0006402">
    <property type="term" value="P:mRNA catabolic process"/>
    <property type="evidence" value="ECO:0007669"/>
    <property type="project" value="TreeGrafter"/>
</dbReference>
<keyword evidence="3" id="KW-0378">Hydrolase</keyword>
<proteinExistence type="inferred from homology"/>
<evidence type="ECO:0000313" key="5">
    <source>
        <dbReference type="Proteomes" id="UP000580051"/>
    </source>
</evidence>
<comment type="similarity">
    <text evidence="1 3">Belongs to the PemK/MazF family.</text>
</comment>
<comment type="caution">
    <text evidence="4">The sequence shown here is derived from an EMBL/GenBank/DDBJ whole genome shotgun (WGS) entry which is preliminary data.</text>
</comment>
<organism evidence="4 5">
    <name type="scientific">Candidatus Hakubella thermalkaliphila</name>
    <dbReference type="NCBI Taxonomy" id="2754717"/>
    <lineage>
        <taxon>Bacteria</taxon>
        <taxon>Bacillati</taxon>
        <taxon>Actinomycetota</taxon>
        <taxon>Actinomycetota incertae sedis</taxon>
        <taxon>Candidatus Hakubellales</taxon>
        <taxon>Candidatus Hakubellaceae</taxon>
        <taxon>Candidatus Hakubella</taxon>
    </lineage>
</organism>
<dbReference type="PANTHER" id="PTHR33988">
    <property type="entry name" value="ENDORIBONUCLEASE MAZF-RELATED"/>
    <property type="match status" value="1"/>
</dbReference>
<keyword evidence="2" id="KW-1277">Toxin-antitoxin system</keyword>
<comment type="function">
    <text evidence="3">Toxic component of a type II toxin-antitoxin (TA) system.</text>
</comment>
<dbReference type="InterPro" id="IPR011067">
    <property type="entry name" value="Plasmid_toxin/cell-grow_inhib"/>
</dbReference>
<evidence type="ECO:0000256" key="1">
    <source>
        <dbReference type="ARBA" id="ARBA00007521"/>
    </source>
</evidence>
<sequence length="119" mass="13052">MVVPARGEIYWLDFSPALGREMQRIHPALIIQNDVANKVSSLTIVAAITSNLRVADLPVGVLIEPQDSGLPRSSVVHLGQLYTVDKKRLGQLVGKLPAQKMEEVSKAILVSLGLREFRI</sequence>
<dbReference type="InterPro" id="IPR003477">
    <property type="entry name" value="PemK-like"/>
</dbReference>
<dbReference type="Pfam" id="PF02452">
    <property type="entry name" value="PemK_toxin"/>
    <property type="match status" value="1"/>
</dbReference>
<dbReference type="GO" id="GO:0003677">
    <property type="term" value="F:DNA binding"/>
    <property type="evidence" value="ECO:0007669"/>
    <property type="project" value="InterPro"/>
</dbReference>